<evidence type="ECO:0000313" key="1">
    <source>
        <dbReference type="Proteomes" id="UP000887565"/>
    </source>
</evidence>
<proteinExistence type="predicted"/>
<sequence>MGAAHNAAENFDQHAQPVAFIAASFFGAAQGQEASVGDDFFRTVTVVTATITGDQNVG</sequence>
<evidence type="ECO:0000313" key="2">
    <source>
        <dbReference type="WBParaSite" id="nRc.2.0.1.t42213-RA"/>
    </source>
</evidence>
<dbReference type="AlphaFoldDB" id="A0A915KTV7"/>
<keyword evidence="1" id="KW-1185">Reference proteome</keyword>
<dbReference type="Proteomes" id="UP000887565">
    <property type="component" value="Unplaced"/>
</dbReference>
<protein>
    <submittedName>
        <fullName evidence="2">Uncharacterized protein</fullName>
    </submittedName>
</protein>
<reference evidence="2" key="1">
    <citation type="submission" date="2022-11" db="UniProtKB">
        <authorList>
            <consortium name="WormBaseParasite"/>
        </authorList>
    </citation>
    <scope>IDENTIFICATION</scope>
</reference>
<accession>A0A915KTV7</accession>
<organism evidence="1 2">
    <name type="scientific">Romanomermis culicivorax</name>
    <name type="common">Nematode worm</name>
    <dbReference type="NCBI Taxonomy" id="13658"/>
    <lineage>
        <taxon>Eukaryota</taxon>
        <taxon>Metazoa</taxon>
        <taxon>Ecdysozoa</taxon>
        <taxon>Nematoda</taxon>
        <taxon>Enoplea</taxon>
        <taxon>Dorylaimia</taxon>
        <taxon>Mermithida</taxon>
        <taxon>Mermithoidea</taxon>
        <taxon>Mermithidae</taxon>
        <taxon>Romanomermis</taxon>
    </lineage>
</organism>
<dbReference type="WBParaSite" id="nRc.2.0.1.t42213-RA">
    <property type="protein sequence ID" value="nRc.2.0.1.t42213-RA"/>
    <property type="gene ID" value="nRc.2.0.1.g42213"/>
</dbReference>
<name>A0A915KTV7_ROMCU</name>